<gene>
    <name evidence="3" type="ordered locus">Fbal_0882</name>
</gene>
<feature type="domain" description="VanZ-like" evidence="2">
    <location>
        <begin position="39"/>
        <end position="116"/>
    </location>
</feature>
<feature type="transmembrane region" description="Helical" evidence="1">
    <location>
        <begin position="15"/>
        <end position="32"/>
    </location>
</feature>
<dbReference type="NCBIfam" id="NF037970">
    <property type="entry name" value="vanZ_1"/>
    <property type="match status" value="1"/>
</dbReference>
<dbReference type="GeneID" id="67181131"/>
<keyword evidence="1" id="KW-0472">Membrane</keyword>
<dbReference type="RefSeq" id="WP_013344397.1">
    <property type="nucleotide sequence ID" value="NC_014541.1"/>
</dbReference>
<evidence type="ECO:0000256" key="1">
    <source>
        <dbReference type="SAM" id="Phobius"/>
    </source>
</evidence>
<dbReference type="EMBL" id="CP002209">
    <property type="protein sequence ID" value="ADN75091.1"/>
    <property type="molecule type" value="Genomic_DNA"/>
</dbReference>
<reference evidence="3 4" key="1">
    <citation type="journal article" date="2010" name="Stand. Genomic Sci.">
        <title>Complete genome sequence of Ferrimonas balearica type strain (PAT).</title>
        <authorList>
            <person name="Nolan M."/>
            <person name="Sikorski J."/>
            <person name="Davenport K."/>
            <person name="Lucas S."/>
            <person name="Glavina Del Rio T."/>
            <person name="Tice H."/>
            <person name="Cheng J."/>
            <person name="Goodwin L."/>
            <person name="Pitluck S."/>
            <person name="Liolios K."/>
            <person name="Ivanova N."/>
            <person name="Mavromatis K."/>
            <person name="Ovchinnikova G."/>
            <person name="Pati A."/>
            <person name="Chen A."/>
            <person name="Palaniappan K."/>
            <person name="Land M."/>
            <person name="Hauser L."/>
            <person name="Chang Y."/>
            <person name="Jeffries C."/>
            <person name="Tapia R."/>
            <person name="Brettin T."/>
            <person name="Detter J."/>
            <person name="Han C."/>
            <person name="Yasawong M."/>
            <person name="Rohde M."/>
            <person name="Tindall B."/>
            <person name="Goker M."/>
            <person name="Woyke T."/>
            <person name="Bristow J."/>
            <person name="Eisen J."/>
            <person name="Markowitz V."/>
            <person name="Hugenholtz P."/>
            <person name="Kyrpides N."/>
            <person name="Klenk H."/>
            <person name="Lapidus A."/>
        </authorList>
    </citation>
    <scope>NUCLEOTIDE SEQUENCE [LARGE SCALE GENOMIC DNA]</scope>
    <source>
        <strain evidence="4">DSM 9799 / CCM 4581 / KCTC 23876 / PAT</strain>
    </source>
</reference>
<dbReference type="AlphaFoldDB" id="E1STF8"/>
<dbReference type="PANTHER" id="PTHR28008:SF1">
    <property type="entry name" value="DOMAIN PROTEIN, PUTATIVE (AFU_ORTHOLOGUE AFUA_3G10980)-RELATED"/>
    <property type="match status" value="1"/>
</dbReference>
<keyword evidence="1" id="KW-0812">Transmembrane</keyword>
<proteinExistence type="predicted"/>
<evidence type="ECO:0000313" key="3">
    <source>
        <dbReference type="EMBL" id="ADN75091.1"/>
    </source>
</evidence>
<name>E1STF8_FERBD</name>
<dbReference type="KEGG" id="fbl:Fbal_0882"/>
<sequence length="122" mass="13587">MLQIITQPNTDQRRIGQLLLLLALAVTSYLVFSKPGYGQPFNHFDKLGHLGAFFSLAALLQLATNWRPLTQLTLLLVYAAAIEIVQGQLPYRSADVADLIADMLGALSFHLLLLLLRRWQAS</sequence>
<dbReference type="InterPro" id="IPR006976">
    <property type="entry name" value="VanZ-like"/>
</dbReference>
<dbReference type="STRING" id="550540.Fbal_0882"/>
<feature type="transmembrane region" description="Helical" evidence="1">
    <location>
        <begin position="44"/>
        <end position="63"/>
    </location>
</feature>
<accession>E1STF8</accession>
<dbReference type="OrthoDB" id="8564037at2"/>
<dbReference type="Pfam" id="PF04892">
    <property type="entry name" value="VanZ"/>
    <property type="match status" value="1"/>
</dbReference>
<dbReference type="PANTHER" id="PTHR28008">
    <property type="entry name" value="DOMAIN PROTEIN, PUTATIVE (AFU_ORTHOLOGUE AFUA_3G10980)-RELATED"/>
    <property type="match status" value="1"/>
</dbReference>
<keyword evidence="4" id="KW-1185">Reference proteome</keyword>
<dbReference type="eggNOG" id="COG5652">
    <property type="taxonomic scope" value="Bacteria"/>
</dbReference>
<evidence type="ECO:0000313" key="4">
    <source>
        <dbReference type="Proteomes" id="UP000006683"/>
    </source>
</evidence>
<protein>
    <submittedName>
        <fullName evidence="3">VanZ family protein</fullName>
    </submittedName>
</protein>
<feature type="transmembrane region" description="Helical" evidence="1">
    <location>
        <begin position="69"/>
        <end position="87"/>
    </location>
</feature>
<feature type="transmembrane region" description="Helical" evidence="1">
    <location>
        <begin position="99"/>
        <end position="116"/>
    </location>
</feature>
<evidence type="ECO:0000259" key="2">
    <source>
        <dbReference type="Pfam" id="PF04892"/>
    </source>
</evidence>
<keyword evidence="1" id="KW-1133">Transmembrane helix</keyword>
<organism evidence="3 4">
    <name type="scientific">Ferrimonas balearica (strain DSM 9799 / CCM 4581 / KCTC 23876 / PAT)</name>
    <dbReference type="NCBI Taxonomy" id="550540"/>
    <lineage>
        <taxon>Bacteria</taxon>
        <taxon>Pseudomonadati</taxon>
        <taxon>Pseudomonadota</taxon>
        <taxon>Gammaproteobacteria</taxon>
        <taxon>Alteromonadales</taxon>
        <taxon>Ferrimonadaceae</taxon>
        <taxon>Ferrimonas</taxon>
    </lineage>
</organism>
<dbReference type="Proteomes" id="UP000006683">
    <property type="component" value="Chromosome"/>
</dbReference>
<dbReference type="HOGENOM" id="CLU_096028_3_4_6"/>